<comment type="caution">
    <text evidence="10">The sequence shown here is derived from an EMBL/GenBank/DDBJ whole genome shotgun (WGS) entry which is preliminary data.</text>
</comment>
<comment type="function">
    <text evidence="9">Component of the transport system for branched-chain amino acids.</text>
</comment>
<dbReference type="PANTHER" id="PTHR30588:SF0">
    <property type="entry name" value="BRANCHED-CHAIN AMINO ACID PERMEASE BRNQ"/>
    <property type="match status" value="1"/>
</dbReference>
<feature type="transmembrane region" description="Helical" evidence="9">
    <location>
        <begin position="377"/>
        <end position="398"/>
    </location>
</feature>
<sequence>MNEKLSWKNYLFVASMLFGMFFGAGNIIFPVHLGQAAGSNVWPAIAGFILTGVGIPILAVAAIGMSGGNGLQDLASRVNKKYAMFFTCMLYLTIGPCFAIPRCATVPFSMGIAPMITGVSPEMALFGFSLVFFAIVMFFSLRPSGIVTWVGKILTPIFLVFLGSLLLVAFANPMVNSIANIAPSADYESGAFAKGILEGYNTMDAMAGLAFGIIVVNSMKNLGLRTNEAIASSTIKAGVLSGIIMSVIYLMIILMGTMSMGVFPMAENGGVALSDISGFYFGAAGVFVLAGIATFACLKTAIGLVTSCSETFCEMFPGGPGYRTWACIFGAVSLLISNVGLTAIIVYAIPVLMFLYPLTITLTLLGLVGGHFNHSKWVYGMVTFFTLIAAVFDLMNALPKELAGSAFVSSMVGFATEYLPFFAQGFGWLVPAMVGFAIGLVMYKVKGECSNHKVAVG</sequence>
<keyword evidence="3 9" id="KW-0813">Transport</keyword>
<dbReference type="GO" id="GO:0005304">
    <property type="term" value="F:L-valine transmembrane transporter activity"/>
    <property type="evidence" value="ECO:0007669"/>
    <property type="project" value="TreeGrafter"/>
</dbReference>
<protein>
    <recommendedName>
        <fullName evidence="9">Branched-chain amino acid transport system carrier protein</fullName>
    </recommendedName>
</protein>
<evidence type="ECO:0000256" key="4">
    <source>
        <dbReference type="ARBA" id="ARBA00022475"/>
    </source>
</evidence>
<evidence type="ECO:0000256" key="5">
    <source>
        <dbReference type="ARBA" id="ARBA00022692"/>
    </source>
</evidence>
<gene>
    <name evidence="10" type="ORF">NZ47_02915</name>
</gene>
<evidence type="ECO:0000256" key="6">
    <source>
        <dbReference type="ARBA" id="ARBA00022970"/>
    </source>
</evidence>
<evidence type="ECO:0000256" key="9">
    <source>
        <dbReference type="RuleBase" id="RU362122"/>
    </source>
</evidence>
<dbReference type="GO" id="GO:0015818">
    <property type="term" value="P:isoleucine transport"/>
    <property type="evidence" value="ECO:0007669"/>
    <property type="project" value="TreeGrafter"/>
</dbReference>
<evidence type="ECO:0000256" key="8">
    <source>
        <dbReference type="ARBA" id="ARBA00023136"/>
    </source>
</evidence>
<feature type="transmembrane region" description="Helical" evidence="9">
    <location>
        <begin position="123"/>
        <end position="141"/>
    </location>
</feature>
<feature type="transmembrane region" description="Helical" evidence="9">
    <location>
        <begin position="353"/>
        <end position="370"/>
    </location>
</feature>
<keyword evidence="6 9" id="KW-0029">Amino-acid transport</keyword>
<organism evidence="10 11">
    <name type="scientific">Anaerovibrio lipolyticus</name>
    <dbReference type="NCBI Taxonomy" id="82374"/>
    <lineage>
        <taxon>Bacteria</taxon>
        <taxon>Bacillati</taxon>
        <taxon>Bacillota</taxon>
        <taxon>Negativicutes</taxon>
        <taxon>Selenomonadales</taxon>
        <taxon>Selenomonadaceae</taxon>
        <taxon>Anaerovibrio</taxon>
    </lineage>
</organism>
<keyword evidence="11" id="KW-1185">Reference proteome</keyword>
<feature type="transmembrane region" description="Helical" evidence="9">
    <location>
        <begin position="41"/>
        <end position="61"/>
    </location>
</feature>
<evidence type="ECO:0000256" key="3">
    <source>
        <dbReference type="ARBA" id="ARBA00022448"/>
    </source>
</evidence>
<proteinExistence type="inferred from homology"/>
<dbReference type="GO" id="GO:0015820">
    <property type="term" value="P:L-leucine transport"/>
    <property type="evidence" value="ECO:0007669"/>
    <property type="project" value="TreeGrafter"/>
</dbReference>
<feature type="transmembrane region" description="Helical" evidence="9">
    <location>
        <begin position="9"/>
        <end position="29"/>
    </location>
</feature>
<feature type="transmembrane region" description="Helical" evidence="9">
    <location>
        <begin position="418"/>
        <end position="443"/>
    </location>
</feature>
<accession>A0A0B2K1X9</accession>
<feature type="transmembrane region" description="Helical" evidence="9">
    <location>
        <begin position="237"/>
        <end position="258"/>
    </location>
</feature>
<dbReference type="RefSeq" id="WP_039206240.1">
    <property type="nucleotide sequence ID" value="NZ_JSCE01000057.1"/>
</dbReference>
<feature type="transmembrane region" description="Helical" evidence="9">
    <location>
        <begin position="153"/>
        <end position="175"/>
    </location>
</feature>
<dbReference type="NCBIfam" id="TIGR00796">
    <property type="entry name" value="livcs"/>
    <property type="match status" value="1"/>
</dbReference>
<comment type="subcellular location">
    <subcellularLocation>
        <location evidence="1 9">Cell membrane</location>
        <topology evidence="1 9">Multi-pass membrane protein</topology>
    </subcellularLocation>
</comment>
<comment type="similarity">
    <text evidence="2 9">Belongs to the branched chain amino acid transporter family.</text>
</comment>
<feature type="transmembrane region" description="Helical" evidence="9">
    <location>
        <begin position="82"/>
        <end position="101"/>
    </location>
</feature>
<dbReference type="GO" id="GO:0015188">
    <property type="term" value="F:L-isoleucine transmembrane transporter activity"/>
    <property type="evidence" value="ECO:0007669"/>
    <property type="project" value="TreeGrafter"/>
</dbReference>
<keyword evidence="7 9" id="KW-1133">Transmembrane helix</keyword>
<dbReference type="InterPro" id="IPR004685">
    <property type="entry name" value="Brnchd-chn_aa_trnsp_Livcs"/>
</dbReference>
<dbReference type="AlphaFoldDB" id="A0A0B2K1X9"/>
<dbReference type="GO" id="GO:0015190">
    <property type="term" value="F:L-leucine transmembrane transporter activity"/>
    <property type="evidence" value="ECO:0007669"/>
    <property type="project" value="TreeGrafter"/>
</dbReference>
<keyword evidence="8 9" id="KW-0472">Membrane</keyword>
<name>A0A0B2K1X9_9FIRM</name>
<dbReference type="EMBL" id="JSCE01000057">
    <property type="protein sequence ID" value="KHM52751.1"/>
    <property type="molecule type" value="Genomic_DNA"/>
</dbReference>
<dbReference type="Pfam" id="PF05525">
    <property type="entry name" value="Branch_AA_trans"/>
    <property type="match status" value="1"/>
</dbReference>
<evidence type="ECO:0000256" key="2">
    <source>
        <dbReference type="ARBA" id="ARBA00008540"/>
    </source>
</evidence>
<evidence type="ECO:0000256" key="7">
    <source>
        <dbReference type="ARBA" id="ARBA00022989"/>
    </source>
</evidence>
<dbReference type="Proteomes" id="UP000030993">
    <property type="component" value="Unassembled WGS sequence"/>
</dbReference>
<feature type="transmembrane region" description="Helical" evidence="9">
    <location>
        <begin position="325"/>
        <end position="347"/>
    </location>
</feature>
<evidence type="ECO:0000313" key="10">
    <source>
        <dbReference type="EMBL" id="KHM52751.1"/>
    </source>
</evidence>
<feature type="transmembrane region" description="Helical" evidence="9">
    <location>
        <begin position="195"/>
        <end position="216"/>
    </location>
</feature>
<evidence type="ECO:0000256" key="1">
    <source>
        <dbReference type="ARBA" id="ARBA00004651"/>
    </source>
</evidence>
<dbReference type="PANTHER" id="PTHR30588">
    <property type="entry name" value="BRANCHED-CHAIN AMINO ACID TRANSPORT SYSTEM 2 CARRIER PROTEIN"/>
    <property type="match status" value="1"/>
</dbReference>
<reference evidence="10 11" key="1">
    <citation type="journal article" date="2013" name="PLoS ONE">
        <title>Identification and characterization of three novel lipases belonging to families II and V from Anaerovibrio lipolyticus 5ST.</title>
        <authorList>
            <person name="Prive F."/>
            <person name="Kaderbhai N.N."/>
            <person name="Girdwood S."/>
            <person name="Worgan H.J."/>
            <person name="Pinloche E."/>
            <person name="Scollan N.D."/>
            <person name="Huws S.A."/>
            <person name="Newbold C.J."/>
        </authorList>
    </citation>
    <scope>NUCLEOTIDE SEQUENCE [LARGE SCALE GENOMIC DNA]</scope>
    <source>
        <strain evidence="10 11">5S</strain>
    </source>
</reference>
<feature type="transmembrane region" description="Helical" evidence="9">
    <location>
        <begin position="278"/>
        <end position="305"/>
    </location>
</feature>
<keyword evidence="5 9" id="KW-0812">Transmembrane</keyword>
<dbReference type="eggNOG" id="COG1114">
    <property type="taxonomic scope" value="Bacteria"/>
</dbReference>
<keyword evidence="4" id="KW-1003">Cell membrane</keyword>
<dbReference type="GO" id="GO:0005886">
    <property type="term" value="C:plasma membrane"/>
    <property type="evidence" value="ECO:0007669"/>
    <property type="project" value="UniProtKB-SubCell"/>
</dbReference>
<evidence type="ECO:0000313" key="11">
    <source>
        <dbReference type="Proteomes" id="UP000030993"/>
    </source>
</evidence>